<name>A0A0H4X174_9BACT</name>
<dbReference type="EMBL" id="CP012109">
    <property type="protein sequence ID" value="AKQ69431.1"/>
    <property type="molecule type" value="Genomic_DNA"/>
</dbReference>
<dbReference type="KEGG" id="mym:A176_006343"/>
<gene>
    <name evidence="2" type="ORF">A176_006343</name>
</gene>
<dbReference type="Proteomes" id="UP000009026">
    <property type="component" value="Chromosome"/>
</dbReference>
<dbReference type="AlphaFoldDB" id="A0A0H4X174"/>
<evidence type="ECO:0000313" key="2">
    <source>
        <dbReference type="EMBL" id="AKQ69431.1"/>
    </source>
</evidence>
<evidence type="ECO:0000256" key="1">
    <source>
        <dbReference type="SAM" id="MobiDB-lite"/>
    </source>
</evidence>
<evidence type="ECO:0000313" key="3">
    <source>
        <dbReference type="Proteomes" id="UP000009026"/>
    </source>
</evidence>
<dbReference type="PATRIC" id="fig|1297742.4.peg.6432"/>
<feature type="region of interest" description="Disordered" evidence="1">
    <location>
        <begin position="1"/>
        <end position="46"/>
    </location>
</feature>
<keyword evidence="3" id="KW-1185">Reference proteome</keyword>
<dbReference type="STRING" id="1297742.A176_006343"/>
<protein>
    <submittedName>
        <fullName evidence="2">Uncharacterized protein</fullName>
    </submittedName>
</protein>
<proteinExistence type="predicted"/>
<organism evidence="2 3">
    <name type="scientific">Pseudomyxococcus hansupus</name>
    <dbReference type="NCBI Taxonomy" id="1297742"/>
    <lineage>
        <taxon>Bacteria</taxon>
        <taxon>Pseudomonadati</taxon>
        <taxon>Myxococcota</taxon>
        <taxon>Myxococcia</taxon>
        <taxon>Myxococcales</taxon>
        <taxon>Cystobacterineae</taxon>
        <taxon>Myxococcaceae</taxon>
        <taxon>Pseudomyxococcus</taxon>
    </lineage>
</organism>
<reference evidence="2 3" key="1">
    <citation type="journal article" date="2016" name="PLoS ONE">
        <title>Complete Genome Sequence and Comparative Genomics of a Novel Myxobacterium Myxococcus hansupus.</title>
        <authorList>
            <person name="Sharma G."/>
            <person name="Narwani T."/>
            <person name="Subramanian S."/>
        </authorList>
    </citation>
    <scope>NUCLEOTIDE SEQUENCE [LARGE SCALE GENOMIC DNA]</scope>
    <source>
        <strain evidence="3">mixupus</strain>
    </source>
</reference>
<sequence>MYAAGRSPTRTGGAGGMVASGKHPRGDFAAGSRLRDGWPPHTPMES</sequence>
<accession>A0A0H4X174</accession>